<evidence type="ECO:0000256" key="1">
    <source>
        <dbReference type="ARBA" id="ARBA00004442"/>
    </source>
</evidence>
<keyword evidence="4" id="KW-0472">Membrane</keyword>
<protein>
    <submittedName>
        <fullName evidence="7">RagB/SusD family nutrient uptake outer membrane protein</fullName>
    </submittedName>
</protein>
<dbReference type="InterPro" id="IPR012944">
    <property type="entry name" value="SusD_RagB_dom"/>
</dbReference>
<dbReference type="GO" id="GO:0009279">
    <property type="term" value="C:cell outer membrane"/>
    <property type="evidence" value="ECO:0007669"/>
    <property type="project" value="UniProtKB-SubCell"/>
</dbReference>
<dbReference type="RefSeq" id="WP_057279315.1">
    <property type="nucleotide sequence ID" value="NZ_CAXTQT010000043.1"/>
</dbReference>
<dbReference type="AlphaFoldDB" id="A0A174NHK9"/>
<dbReference type="SUPFAM" id="SSF48452">
    <property type="entry name" value="TPR-like"/>
    <property type="match status" value="1"/>
</dbReference>
<comment type="similarity">
    <text evidence="2">Belongs to the SusD family.</text>
</comment>
<proteinExistence type="inferred from homology"/>
<reference evidence="7 8" key="1">
    <citation type="submission" date="2020-04" db="EMBL/GenBank/DDBJ databases">
        <authorList>
            <person name="Pieper L."/>
        </authorList>
    </citation>
    <scope>NUCLEOTIDE SEQUENCE [LARGE SCALE GENOMIC DNA]</scope>
    <source>
        <strain evidence="7 8">B33</strain>
    </source>
</reference>
<comment type="caution">
    <text evidence="7">The sequence shown here is derived from an EMBL/GenBank/DDBJ whole genome shotgun (WGS) entry which is preliminary data.</text>
</comment>
<organism evidence="7 8">
    <name type="scientific">Phocaeicola vulgatus</name>
    <name type="common">Bacteroides vulgatus</name>
    <dbReference type="NCBI Taxonomy" id="821"/>
    <lineage>
        <taxon>Bacteria</taxon>
        <taxon>Pseudomonadati</taxon>
        <taxon>Bacteroidota</taxon>
        <taxon>Bacteroidia</taxon>
        <taxon>Bacteroidales</taxon>
        <taxon>Bacteroidaceae</taxon>
        <taxon>Phocaeicola</taxon>
    </lineage>
</organism>
<evidence type="ECO:0000313" key="8">
    <source>
        <dbReference type="Proteomes" id="UP000524321"/>
    </source>
</evidence>
<dbReference type="InterPro" id="IPR011990">
    <property type="entry name" value="TPR-like_helical_dom_sf"/>
</dbReference>
<evidence type="ECO:0000256" key="4">
    <source>
        <dbReference type="ARBA" id="ARBA00023136"/>
    </source>
</evidence>
<evidence type="ECO:0000256" key="2">
    <source>
        <dbReference type="ARBA" id="ARBA00006275"/>
    </source>
</evidence>
<dbReference type="Gene3D" id="1.25.40.390">
    <property type="match status" value="1"/>
</dbReference>
<dbReference type="Proteomes" id="UP000524321">
    <property type="component" value="Unassembled WGS sequence"/>
</dbReference>
<evidence type="ECO:0000259" key="6">
    <source>
        <dbReference type="Pfam" id="PF07980"/>
    </source>
</evidence>
<dbReference type="PROSITE" id="PS51257">
    <property type="entry name" value="PROKAR_LIPOPROTEIN"/>
    <property type="match status" value="1"/>
</dbReference>
<evidence type="ECO:0000256" key="3">
    <source>
        <dbReference type="ARBA" id="ARBA00022729"/>
    </source>
</evidence>
<accession>A0A174NHK9</accession>
<reference evidence="7 8" key="2">
    <citation type="submission" date="2020-07" db="EMBL/GenBank/DDBJ databases">
        <title>Bacterial metabolism rescues the inhibition of intestinal drug absorption by food and drug additives.</title>
        <authorList>
            <person name="Zou L."/>
            <person name="Spanogiannopoulos P."/>
            <person name="Chien H.-C."/>
            <person name="Pieper L.M."/>
            <person name="Cai W."/>
            <person name="Khuri N."/>
            <person name="Pottel J."/>
            <person name="Vora B."/>
            <person name="Ni Z."/>
            <person name="Tsakalozou E."/>
            <person name="Zhang W."/>
            <person name="Shoichet B.K."/>
            <person name="Giacomini K.M."/>
            <person name="Turnbaugh P.J."/>
        </authorList>
    </citation>
    <scope>NUCLEOTIDE SEQUENCE [LARGE SCALE GENOMIC DNA]</scope>
    <source>
        <strain evidence="7 8">B33</strain>
    </source>
</reference>
<dbReference type="EMBL" id="JABWDJ010000020">
    <property type="protein sequence ID" value="NVB73285.1"/>
    <property type="molecule type" value="Genomic_DNA"/>
</dbReference>
<feature type="domain" description="RagB/SusD" evidence="6">
    <location>
        <begin position="120"/>
        <end position="307"/>
    </location>
</feature>
<dbReference type="Pfam" id="PF07980">
    <property type="entry name" value="SusD_RagB"/>
    <property type="match status" value="1"/>
</dbReference>
<comment type="subcellular location">
    <subcellularLocation>
        <location evidence="1">Cell outer membrane</location>
    </subcellularLocation>
</comment>
<evidence type="ECO:0000313" key="7">
    <source>
        <dbReference type="EMBL" id="NVB73285.1"/>
    </source>
</evidence>
<keyword evidence="3" id="KW-0732">Signal</keyword>
<keyword evidence="5" id="KW-0998">Cell outer membrane</keyword>
<sequence>MRSIKNITLGLATVGVMSLSGCAGDYLDTILSTSVSETTINTSLDNLYIALNGIHKEMVSQESGYQCLGGEPGFKVNDVNHYSEMVAWGLKARVALAMQDYNNAAVYAGKSVSLAEAGGHRLMTGSQLNCGFANITTDTKEAMYAAMTPDDKTVYFYSYYAYMSWNFNSSAIRQGVKCINVDAYETMSETDLRRAWWDPTGEASVPSSSYAKNAYQNRKFTARSTADAVGDVAFMRLAEMYLTQAEALARAGKDSEAQAVFTKFQITRDPSYVSKGNIGEALAEEIMNSRRVELWGEGFRFYDLKRLHMSIKRGSNFDIAFCTFLEKDKDAQGWVWEIPKIETDFNSLCTKNY</sequence>
<name>A0A174NHK9_PHOVU</name>
<gene>
    <name evidence="7" type="ORF">HUV05_07060</name>
</gene>
<evidence type="ECO:0000256" key="5">
    <source>
        <dbReference type="ARBA" id="ARBA00023237"/>
    </source>
</evidence>